<evidence type="ECO:0000259" key="1">
    <source>
        <dbReference type="SMART" id="SM00429"/>
    </source>
</evidence>
<dbReference type="AlphaFoldDB" id="A0A8R1ITT2"/>
<sequence length="109" mass="12424">MLTAPPWGPMHGGMAINVSGPCLRPADIVKVNFENWQTTCKRLNRVRARCIMPMFHKIGMVPIRMSRDGGQSFPFYGRFYVVNSEKAVAYVSLKDSVDNKTNRWSVFQL</sequence>
<dbReference type="InterPro" id="IPR002909">
    <property type="entry name" value="IPT_dom"/>
</dbReference>
<proteinExistence type="predicted"/>
<keyword evidence="3" id="KW-1185">Reference proteome</keyword>
<evidence type="ECO:0000313" key="3">
    <source>
        <dbReference type="Proteomes" id="UP000005237"/>
    </source>
</evidence>
<accession>A0A8R1ITT2</accession>
<reference evidence="3" key="1">
    <citation type="submission" date="2010-08" db="EMBL/GenBank/DDBJ databases">
        <authorList>
            <consortium name="Caenorhabditis japonica Sequencing Consortium"/>
            <person name="Wilson R.K."/>
        </authorList>
    </citation>
    <scope>NUCLEOTIDE SEQUENCE [LARGE SCALE GENOMIC DNA]</scope>
    <source>
        <strain evidence="3">DF5081</strain>
    </source>
</reference>
<dbReference type="Proteomes" id="UP000005237">
    <property type="component" value="Unassembled WGS sequence"/>
</dbReference>
<dbReference type="Gene3D" id="2.60.40.10">
    <property type="entry name" value="Immunoglobulins"/>
    <property type="match status" value="1"/>
</dbReference>
<dbReference type="EnsemblMetazoa" id="CJA38211.1">
    <property type="protein sequence ID" value="CJA38211.1"/>
    <property type="gene ID" value="WBGene00214058"/>
</dbReference>
<evidence type="ECO:0000313" key="2">
    <source>
        <dbReference type="EnsemblMetazoa" id="CJA38211.1"/>
    </source>
</evidence>
<protein>
    <submittedName>
        <fullName evidence="2">IPT/TIG domain-containing protein</fullName>
    </submittedName>
</protein>
<organism evidence="2 3">
    <name type="scientific">Caenorhabditis japonica</name>
    <dbReference type="NCBI Taxonomy" id="281687"/>
    <lineage>
        <taxon>Eukaryota</taxon>
        <taxon>Metazoa</taxon>
        <taxon>Ecdysozoa</taxon>
        <taxon>Nematoda</taxon>
        <taxon>Chromadorea</taxon>
        <taxon>Rhabditida</taxon>
        <taxon>Rhabditina</taxon>
        <taxon>Rhabditomorpha</taxon>
        <taxon>Rhabditoidea</taxon>
        <taxon>Rhabditidae</taxon>
        <taxon>Peloderinae</taxon>
        <taxon>Caenorhabditis</taxon>
    </lineage>
</organism>
<name>A0A8R1ITT2_CAEJA</name>
<dbReference type="InterPro" id="IPR014756">
    <property type="entry name" value="Ig_E-set"/>
</dbReference>
<feature type="domain" description="IPT/TIG" evidence="1">
    <location>
        <begin position="1"/>
        <end position="82"/>
    </location>
</feature>
<dbReference type="SMART" id="SM00429">
    <property type="entry name" value="IPT"/>
    <property type="match status" value="1"/>
</dbReference>
<dbReference type="InterPro" id="IPR013783">
    <property type="entry name" value="Ig-like_fold"/>
</dbReference>
<reference evidence="2" key="2">
    <citation type="submission" date="2022-06" db="UniProtKB">
        <authorList>
            <consortium name="EnsemblMetazoa"/>
        </authorList>
    </citation>
    <scope>IDENTIFICATION</scope>
    <source>
        <strain evidence="2">DF5081</strain>
    </source>
</reference>
<dbReference type="SUPFAM" id="SSF81296">
    <property type="entry name" value="E set domains"/>
    <property type="match status" value="1"/>
</dbReference>